<gene>
    <name evidence="2" type="ORF">F3P74_13190</name>
</gene>
<name>A0A612MZN6_SALET</name>
<reference evidence="2" key="1">
    <citation type="submission" date="2019-09" db="EMBL/GenBank/DDBJ databases">
        <authorList>
            <consortium name="GenomeTrakr network: Whole genome sequencing for foodborne pathogen traceback"/>
        </authorList>
    </citation>
    <scope>NUCLEOTIDE SEQUENCE</scope>
    <source>
        <strain evidence="2">AUSMDU00020808</strain>
    </source>
</reference>
<feature type="chain" id="PRO_5030145710" evidence="1">
    <location>
        <begin position="23"/>
        <end position="219"/>
    </location>
</feature>
<dbReference type="AlphaFoldDB" id="A0A612MZN6"/>
<evidence type="ECO:0000256" key="1">
    <source>
        <dbReference type="SAM" id="SignalP"/>
    </source>
</evidence>
<keyword evidence="1" id="KW-0732">Signal</keyword>
<protein>
    <submittedName>
        <fullName evidence="2">Peptidase S14</fullName>
    </submittedName>
</protein>
<sequence length="219" mass="24342">MLRICISLILAYAVVSISVVNAASVQKADPANEIAKIYYSGDMNISSISRLVSVFDEINKSSDIKRIYLYINSYGGDMDAGLMASAVIKSSRIPVTTVAMSTVGSSATIMLCAAEDRRSLPDGYIYLHPSFINYNGDVRPNNIQEMNNESRRFNNMFKKTYETCTNLTDNMINNILYSESNRITYTPEEAKKVNLISVIDSKIVKAAKNYYVTDNGSDE</sequence>
<dbReference type="Pfam" id="PF00574">
    <property type="entry name" value="CLP_protease"/>
    <property type="match status" value="1"/>
</dbReference>
<dbReference type="InterPro" id="IPR029045">
    <property type="entry name" value="ClpP/crotonase-like_dom_sf"/>
</dbReference>
<organism evidence="2">
    <name type="scientific">Salmonella enterica I</name>
    <dbReference type="NCBI Taxonomy" id="59201"/>
    <lineage>
        <taxon>Bacteria</taxon>
        <taxon>Pseudomonadati</taxon>
        <taxon>Pseudomonadota</taxon>
        <taxon>Gammaproteobacteria</taxon>
        <taxon>Enterobacterales</taxon>
        <taxon>Enterobacteriaceae</taxon>
        <taxon>Salmonella</taxon>
    </lineage>
</organism>
<dbReference type="SUPFAM" id="SSF52096">
    <property type="entry name" value="ClpP/crotonase"/>
    <property type="match status" value="1"/>
</dbReference>
<evidence type="ECO:0000313" key="2">
    <source>
        <dbReference type="EMBL" id="ECW0478997.1"/>
    </source>
</evidence>
<dbReference type="InterPro" id="IPR023562">
    <property type="entry name" value="ClpP/TepA"/>
</dbReference>
<dbReference type="Gene3D" id="3.90.226.10">
    <property type="entry name" value="2-enoyl-CoA Hydratase, Chain A, domain 1"/>
    <property type="match status" value="1"/>
</dbReference>
<comment type="caution">
    <text evidence="2">The sequence shown here is derived from an EMBL/GenBank/DDBJ whole genome shotgun (WGS) entry which is preliminary data.</text>
</comment>
<accession>A0A612MZN6</accession>
<feature type="signal peptide" evidence="1">
    <location>
        <begin position="1"/>
        <end position="22"/>
    </location>
</feature>
<dbReference type="EMBL" id="AAKVDC010000010">
    <property type="protein sequence ID" value="ECW0478997.1"/>
    <property type="molecule type" value="Genomic_DNA"/>
</dbReference>
<proteinExistence type="predicted"/>